<keyword evidence="2" id="KW-1185">Reference proteome</keyword>
<proteinExistence type="predicted"/>
<evidence type="ECO:0000313" key="2">
    <source>
        <dbReference type="Proteomes" id="UP000516404"/>
    </source>
</evidence>
<dbReference type="SUPFAM" id="SSF82784">
    <property type="entry name" value="OsmC-like"/>
    <property type="match status" value="1"/>
</dbReference>
<dbReference type="Gene3D" id="3.30.300.20">
    <property type="match status" value="1"/>
</dbReference>
<dbReference type="Proteomes" id="UP000516404">
    <property type="component" value="Chromosome"/>
</dbReference>
<evidence type="ECO:0000313" key="1">
    <source>
        <dbReference type="EMBL" id="QNV37277.1"/>
    </source>
</evidence>
<protein>
    <submittedName>
        <fullName evidence="1">OsmC family protein</fullName>
    </submittedName>
</protein>
<reference evidence="1 2" key="1">
    <citation type="submission" date="2020-09" db="EMBL/GenBank/DDBJ databases">
        <title>Investigation of environmental microbes.</title>
        <authorList>
            <person name="Ou Y."/>
            <person name="Kang Q."/>
        </authorList>
    </citation>
    <scope>NUCLEOTIDE SEQUENCE [LARGE SCALE GENOMIC DNA]</scope>
    <source>
        <strain evidence="1 2">KJZ-14</strain>
    </source>
</reference>
<name>A0A7H2BC81_9MICC</name>
<dbReference type="InterPro" id="IPR015946">
    <property type="entry name" value="KH_dom-like_a/b"/>
</dbReference>
<dbReference type="InterPro" id="IPR003718">
    <property type="entry name" value="OsmC/Ohr_fam"/>
</dbReference>
<dbReference type="AlphaFoldDB" id="A0A7H2BC81"/>
<dbReference type="Pfam" id="PF02566">
    <property type="entry name" value="OsmC"/>
    <property type="match status" value="1"/>
</dbReference>
<dbReference type="PANTHER" id="PTHR39624">
    <property type="entry name" value="PROTEIN INVOLVED IN RIMO-MEDIATED BETA-METHYLTHIOLATION OF RIBOSOMAL PROTEIN S12 YCAO"/>
    <property type="match status" value="1"/>
</dbReference>
<dbReference type="InterPro" id="IPR036102">
    <property type="entry name" value="OsmC/Ohrsf"/>
</dbReference>
<sequence>MSDNYSSDDYEVVADAKLPQGMVSVRATGDGDFGTLVQTKTHAWLMDEPESVEGGLGKGPNPLELMQASLASCTLMTMGMYARRKGVELGDTRASVTYKKLPALPREAKSHFTVVLEFDPQISPEYQVKLSEIARKCPVHKLLTGMVEVVVEEA</sequence>
<accession>A0A7H2BC81</accession>
<dbReference type="EMBL" id="CP061539">
    <property type="protein sequence ID" value="QNV37277.1"/>
    <property type="molecule type" value="Genomic_DNA"/>
</dbReference>
<gene>
    <name evidence="1" type="ORF">IDM49_08510</name>
</gene>
<dbReference type="GeneID" id="96624281"/>
<dbReference type="KEGG" id="rter:IDM49_08510"/>
<dbReference type="RefSeq" id="WP_190724192.1">
    <property type="nucleotide sequence ID" value="NZ_CP061539.1"/>
</dbReference>
<organism evidence="1 2">
    <name type="scientific">Rothia terrae</name>
    <dbReference type="NCBI Taxonomy" id="396015"/>
    <lineage>
        <taxon>Bacteria</taxon>
        <taxon>Bacillati</taxon>
        <taxon>Actinomycetota</taxon>
        <taxon>Actinomycetes</taxon>
        <taxon>Micrococcales</taxon>
        <taxon>Micrococcaceae</taxon>
        <taxon>Rothia</taxon>
    </lineage>
</organism>
<dbReference type="PANTHER" id="PTHR39624:SF2">
    <property type="entry name" value="OSMC-LIKE PROTEIN"/>
    <property type="match status" value="1"/>
</dbReference>